<gene>
    <name evidence="1" type="ordered locus">Bsph_p006</name>
</gene>
<name>B1I077_LYSSC</name>
<protein>
    <submittedName>
        <fullName evidence="1">Uncharacterized protein</fullName>
    </submittedName>
</protein>
<dbReference type="KEGG" id="lsp:Bsph_p006"/>
<organism evidence="1 2">
    <name type="scientific">Lysinibacillus sphaericus (strain C3-41)</name>
    <dbReference type="NCBI Taxonomy" id="444177"/>
    <lineage>
        <taxon>Bacteria</taxon>
        <taxon>Bacillati</taxon>
        <taxon>Bacillota</taxon>
        <taxon>Bacilli</taxon>
        <taxon>Bacillales</taxon>
        <taxon>Bacillaceae</taxon>
        <taxon>Lysinibacillus</taxon>
    </lineage>
</organism>
<dbReference type="EMBL" id="CP000818">
    <property type="protein sequence ID" value="ACA42236.1"/>
    <property type="molecule type" value="Genomic_DNA"/>
</dbReference>
<dbReference type="EnsemblBacteria" id="ACA42236">
    <property type="protein sequence ID" value="ACA42236"/>
    <property type="gene ID" value="Bsph_p006"/>
</dbReference>
<dbReference type="Pfam" id="PF06949">
    <property type="entry name" value="DUF1292"/>
    <property type="match status" value="1"/>
</dbReference>
<keyword evidence="1" id="KW-0614">Plasmid</keyword>
<dbReference type="AlphaFoldDB" id="B1I077"/>
<reference evidence="1 2" key="1">
    <citation type="journal article" date="2008" name="J. Bacteriol.">
        <title>Complete genome sequence of the mosquitocidal bacterium Bacillus sphaericus C3-41 and comparison with those of closely related Bacillus species.</title>
        <authorList>
            <person name="Hu X."/>
            <person name="Fan W."/>
            <person name="Han B."/>
            <person name="Liu H."/>
            <person name="Zheng D."/>
            <person name="Li Q."/>
            <person name="Dong W."/>
            <person name="Yan J."/>
            <person name="Gao M."/>
            <person name="Berry C."/>
            <person name="Yuan Z."/>
        </authorList>
    </citation>
    <scope>NUCLEOTIDE SEQUENCE [LARGE SCALE GENOMIC DNA]</scope>
    <source>
        <strain evidence="1 2">C3-41</strain>
        <plasmid evidence="1 2">pBsph</plasmid>
    </source>
</reference>
<evidence type="ECO:0000313" key="1">
    <source>
        <dbReference type="EMBL" id="ACA42236.1"/>
    </source>
</evidence>
<proteinExistence type="predicted"/>
<evidence type="ECO:0000313" key="2">
    <source>
        <dbReference type="Proteomes" id="UP000002164"/>
    </source>
</evidence>
<dbReference type="InterPro" id="IPR009711">
    <property type="entry name" value="UPF0473"/>
</dbReference>
<geneLocation type="plasmid" evidence="1 2">
    <name>pBsph</name>
</geneLocation>
<accession>B1I077</accession>
<dbReference type="Proteomes" id="UP000002164">
    <property type="component" value="Plasmid pBsph"/>
</dbReference>
<dbReference type="HOGENOM" id="CLU_2409736_0_0_9"/>
<sequence length="92" mass="10609">MLNLMSLIVKSDSDIEELLRVNETLIVNGQQYMVVTDPNNGTAAFVKVFTNENGEDRISDIYDDDEFQKVQNAYENQGNIKLTIRRQYFDAK</sequence>